<dbReference type="EMBL" id="CADCXW020000158">
    <property type="protein sequence ID" value="CAD1563405.1"/>
    <property type="molecule type" value="Genomic_DNA"/>
</dbReference>
<evidence type="ECO:0000313" key="2">
    <source>
        <dbReference type="EMBL" id="CAD1563405.1"/>
    </source>
</evidence>
<dbReference type="InterPro" id="IPR029016">
    <property type="entry name" value="GAF-like_dom_sf"/>
</dbReference>
<name>A0A6V7KGH7_9HYME</name>
<organism evidence="2">
    <name type="scientific">Bracon brevicornis</name>
    <dbReference type="NCBI Taxonomy" id="1563983"/>
    <lineage>
        <taxon>Eukaryota</taxon>
        <taxon>Metazoa</taxon>
        <taxon>Ecdysozoa</taxon>
        <taxon>Arthropoda</taxon>
        <taxon>Hexapoda</taxon>
        <taxon>Insecta</taxon>
        <taxon>Pterygota</taxon>
        <taxon>Neoptera</taxon>
        <taxon>Endopterygota</taxon>
        <taxon>Hymenoptera</taxon>
        <taxon>Apocrita</taxon>
        <taxon>Ichneumonoidea</taxon>
        <taxon>Braconidae</taxon>
        <taxon>Braconinae</taxon>
        <taxon>Bracon</taxon>
    </lineage>
</organism>
<reference evidence="2" key="1">
    <citation type="submission" date="2020-07" db="EMBL/GenBank/DDBJ databases">
        <authorList>
            <person name="Ferguson B K."/>
        </authorList>
    </citation>
    <scope>NUCLEOTIDE SEQUENCE</scope>
    <source>
        <strain evidence="2">L06</strain>
    </source>
</reference>
<accession>A0A6V7KGH7</accession>
<sequence length="77" mass="8495">MRIALGQGIAGHVATSGTLLNIRNAYEHPLFYSGIDEATGFKTRNILCFPIRDENGVIGNMAKYLQPPFEFTAAHRT</sequence>
<dbReference type="Pfam" id="PF01590">
    <property type="entry name" value="GAF"/>
    <property type="match status" value="1"/>
</dbReference>
<feature type="domain" description="GAF" evidence="1">
    <location>
        <begin position="4"/>
        <end position="72"/>
    </location>
</feature>
<evidence type="ECO:0000259" key="1">
    <source>
        <dbReference type="Pfam" id="PF01590"/>
    </source>
</evidence>
<dbReference type="SUPFAM" id="SSF55781">
    <property type="entry name" value="GAF domain-like"/>
    <property type="match status" value="1"/>
</dbReference>
<gene>
    <name evidence="2" type="ORF">BBRV_LOCUS79369</name>
</gene>
<dbReference type="Gene3D" id="3.30.450.40">
    <property type="match status" value="1"/>
</dbReference>
<dbReference type="InterPro" id="IPR003018">
    <property type="entry name" value="GAF"/>
</dbReference>
<dbReference type="AlphaFoldDB" id="A0A6V7KGH7"/>
<protein>
    <recommendedName>
        <fullName evidence="1">GAF domain-containing protein</fullName>
    </recommendedName>
</protein>
<proteinExistence type="predicted"/>